<feature type="region of interest" description="Disordered" evidence="1">
    <location>
        <begin position="1"/>
        <end position="120"/>
    </location>
</feature>
<name>A0ABN9SJS9_9DINO</name>
<accession>A0ABN9SJS9</accession>
<feature type="compositionally biased region" description="Polar residues" evidence="1">
    <location>
        <begin position="99"/>
        <end position="111"/>
    </location>
</feature>
<dbReference type="EMBL" id="CAUYUJ010011536">
    <property type="protein sequence ID" value="CAK0831966.1"/>
    <property type="molecule type" value="Genomic_DNA"/>
</dbReference>
<evidence type="ECO:0000313" key="2">
    <source>
        <dbReference type="EMBL" id="CAK0831966.1"/>
    </source>
</evidence>
<evidence type="ECO:0000313" key="3">
    <source>
        <dbReference type="Proteomes" id="UP001189429"/>
    </source>
</evidence>
<keyword evidence="3" id="KW-1185">Reference proteome</keyword>
<gene>
    <name evidence="2" type="ORF">PCOR1329_LOCUS30170</name>
</gene>
<reference evidence="2" key="1">
    <citation type="submission" date="2023-10" db="EMBL/GenBank/DDBJ databases">
        <authorList>
            <person name="Chen Y."/>
            <person name="Shah S."/>
            <person name="Dougan E. K."/>
            <person name="Thang M."/>
            <person name="Chan C."/>
        </authorList>
    </citation>
    <scope>NUCLEOTIDE SEQUENCE [LARGE SCALE GENOMIC DNA]</scope>
</reference>
<protein>
    <submittedName>
        <fullName evidence="2">Uncharacterized protein</fullName>
    </submittedName>
</protein>
<feature type="compositionally biased region" description="Polar residues" evidence="1">
    <location>
        <begin position="67"/>
        <end position="84"/>
    </location>
</feature>
<evidence type="ECO:0000256" key="1">
    <source>
        <dbReference type="SAM" id="MobiDB-lite"/>
    </source>
</evidence>
<dbReference type="Proteomes" id="UP001189429">
    <property type="component" value="Unassembled WGS sequence"/>
</dbReference>
<comment type="caution">
    <text evidence="2">The sequence shown here is derived from an EMBL/GenBank/DDBJ whole genome shotgun (WGS) entry which is preliminary data.</text>
</comment>
<organism evidence="2 3">
    <name type="scientific">Prorocentrum cordatum</name>
    <dbReference type="NCBI Taxonomy" id="2364126"/>
    <lineage>
        <taxon>Eukaryota</taxon>
        <taxon>Sar</taxon>
        <taxon>Alveolata</taxon>
        <taxon>Dinophyceae</taxon>
        <taxon>Prorocentrales</taxon>
        <taxon>Prorocentraceae</taxon>
        <taxon>Prorocentrum</taxon>
    </lineage>
</organism>
<sequence>MRGRTVATPPHPTCSKRAATQRALGARTRTKQTPSFASVCNGKAWPEKPSPCAAPGLGHASGAGKMTTATSSQPQANASTTGTRRTCKDVGGQRLVGTANYQATETPQGPASSRRRGHPR</sequence>
<proteinExistence type="predicted"/>